<feature type="region of interest" description="Disordered" evidence="1">
    <location>
        <begin position="49"/>
        <end position="126"/>
    </location>
</feature>
<proteinExistence type="predicted"/>
<protein>
    <submittedName>
        <fullName evidence="2">Pollen-specific leucine-rich repeat extensin-like protein 4</fullName>
    </submittedName>
</protein>
<name>A0AAX6GMN6_IRIPA</name>
<evidence type="ECO:0000313" key="3">
    <source>
        <dbReference type="Proteomes" id="UP001140949"/>
    </source>
</evidence>
<organism evidence="2 3">
    <name type="scientific">Iris pallida</name>
    <name type="common">Sweet iris</name>
    <dbReference type="NCBI Taxonomy" id="29817"/>
    <lineage>
        <taxon>Eukaryota</taxon>
        <taxon>Viridiplantae</taxon>
        <taxon>Streptophyta</taxon>
        <taxon>Embryophyta</taxon>
        <taxon>Tracheophyta</taxon>
        <taxon>Spermatophyta</taxon>
        <taxon>Magnoliopsida</taxon>
        <taxon>Liliopsida</taxon>
        <taxon>Asparagales</taxon>
        <taxon>Iridaceae</taxon>
        <taxon>Iridoideae</taxon>
        <taxon>Irideae</taxon>
        <taxon>Iris</taxon>
    </lineage>
</organism>
<comment type="caution">
    <text evidence="2">The sequence shown here is derived from an EMBL/GenBank/DDBJ whole genome shotgun (WGS) entry which is preliminary data.</text>
</comment>
<keyword evidence="3" id="KW-1185">Reference proteome</keyword>
<dbReference type="AlphaFoldDB" id="A0AAX6GMN6"/>
<feature type="compositionally biased region" description="Basic and acidic residues" evidence="1">
    <location>
        <begin position="59"/>
        <end position="76"/>
    </location>
</feature>
<gene>
    <name evidence="2" type="ORF">M6B38_125820</name>
</gene>
<evidence type="ECO:0000256" key="1">
    <source>
        <dbReference type="SAM" id="MobiDB-lite"/>
    </source>
</evidence>
<dbReference type="EMBL" id="JANAVB010017998">
    <property type="protein sequence ID" value="KAJ6830039.1"/>
    <property type="molecule type" value="Genomic_DNA"/>
</dbReference>
<sequence length="181" mass="20401">MRPCPTHLIPPLQFHYRVRVDRPTRTSQQPTKAPSHSPLLRVRCNRVSTAPPVSCRGKHPGERLRRPDRLVLDRSVRASSMAPSSPPASSVQSPEPWPLPRPPDQCRSPRLEPPFRRTRDVSTERRPRLRRDVAALQIGPSPGVPNRAAFVACLRRTPRRSPNPRSRHLPLSVSKFLSAVG</sequence>
<feature type="compositionally biased region" description="Basic and acidic residues" evidence="1">
    <location>
        <begin position="107"/>
        <end position="126"/>
    </location>
</feature>
<reference evidence="2" key="1">
    <citation type="journal article" date="2023" name="GigaByte">
        <title>Genome assembly of the bearded iris, Iris pallida Lam.</title>
        <authorList>
            <person name="Bruccoleri R.E."/>
            <person name="Oakeley E.J."/>
            <person name="Faust A.M.E."/>
            <person name="Altorfer M."/>
            <person name="Dessus-Babus S."/>
            <person name="Burckhardt D."/>
            <person name="Oertli M."/>
            <person name="Naumann U."/>
            <person name="Petersen F."/>
            <person name="Wong J."/>
        </authorList>
    </citation>
    <scope>NUCLEOTIDE SEQUENCE</scope>
    <source>
        <strain evidence="2">GSM-AAB239-AS_SAM_17_03QT</strain>
    </source>
</reference>
<reference evidence="2" key="2">
    <citation type="submission" date="2023-04" db="EMBL/GenBank/DDBJ databases">
        <authorList>
            <person name="Bruccoleri R.E."/>
            <person name="Oakeley E.J."/>
            <person name="Faust A.-M."/>
            <person name="Dessus-Babus S."/>
            <person name="Altorfer M."/>
            <person name="Burckhardt D."/>
            <person name="Oertli M."/>
            <person name="Naumann U."/>
            <person name="Petersen F."/>
            <person name="Wong J."/>
        </authorList>
    </citation>
    <scope>NUCLEOTIDE SEQUENCE</scope>
    <source>
        <strain evidence="2">GSM-AAB239-AS_SAM_17_03QT</strain>
        <tissue evidence="2">Leaf</tissue>
    </source>
</reference>
<dbReference type="Proteomes" id="UP001140949">
    <property type="component" value="Unassembled WGS sequence"/>
</dbReference>
<evidence type="ECO:0000313" key="2">
    <source>
        <dbReference type="EMBL" id="KAJ6830039.1"/>
    </source>
</evidence>
<accession>A0AAX6GMN6</accession>
<feature type="compositionally biased region" description="Low complexity" evidence="1">
    <location>
        <begin position="77"/>
        <end position="94"/>
    </location>
</feature>